<dbReference type="EMBL" id="CAFBMT010000047">
    <property type="protein sequence ID" value="CAB4960441.1"/>
    <property type="molecule type" value="Genomic_DNA"/>
</dbReference>
<dbReference type="InterPro" id="IPR013154">
    <property type="entry name" value="ADH-like_N"/>
</dbReference>
<dbReference type="Pfam" id="PF16912">
    <property type="entry name" value="Glu_dehyd_C"/>
    <property type="match status" value="1"/>
</dbReference>
<dbReference type="PANTHER" id="PTHR43401:SF2">
    <property type="entry name" value="L-THREONINE 3-DEHYDROGENASE"/>
    <property type="match status" value="1"/>
</dbReference>
<dbReference type="Gene3D" id="3.40.50.720">
    <property type="entry name" value="NAD(P)-binding Rossmann-like Domain"/>
    <property type="match status" value="1"/>
</dbReference>
<comment type="cofactor">
    <cofactor evidence="1">
        <name>Zn(2+)</name>
        <dbReference type="ChEBI" id="CHEBI:29105"/>
    </cofactor>
</comment>
<evidence type="ECO:0000256" key="1">
    <source>
        <dbReference type="ARBA" id="ARBA00001947"/>
    </source>
</evidence>
<dbReference type="Gene3D" id="3.90.180.10">
    <property type="entry name" value="Medium-chain alcohol dehydrogenases, catalytic domain"/>
    <property type="match status" value="1"/>
</dbReference>
<dbReference type="InterPro" id="IPR011032">
    <property type="entry name" value="GroES-like_sf"/>
</dbReference>
<sequence length="314" mass="32833">MRAVRCADHQVSVVDIPEPTGEGVKVRIAAAGICGSDLHMVDLMPTPATLGHEFAGWLPDGRLVAIEPIGACGTCEPCRDGRPYHCRSGLQMFGGAHDGGMADLCIVPESTIVALPLSVPAKDSSLVEPLAVAVHAVRMAGNLRGLSTAVIGGGTIGLCLVPSLQAVGVSAVDVLARHDHQVNAVARLGGTLGEFGRNKWDVVFDAVGTGESLAQAVKMCRPGGRIVLVGMYWDGSVPLPGMELMSKEIVIIPSMMYGSHGRVRDFDLAAQVLADRPEIGATLITHRFPLDAAVEAFAAARDRKSGAIKVVLEP</sequence>
<evidence type="ECO:0000256" key="3">
    <source>
        <dbReference type="ARBA" id="ARBA00022833"/>
    </source>
</evidence>
<feature type="domain" description="Glucose dehydrogenase C-terminal" evidence="6">
    <location>
        <begin position="126"/>
        <end position="313"/>
    </location>
</feature>
<evidence type="ECO:0000313" key="11">
    <source>
        <dbReference type="EMBL" id="CAB5015191.1"/>
    </source>
</evidence>
<dbReference type="InterPro" id="IPR050129">
    <property type="entry name" value="Zn_alcohol_dh"/>
</dbReference>
<evidence type="ECO:0000256" key="2">
    <source>
        <dbReference type="ARBA" id="ARBA00022723"/>
    </source>
</evidence>
<dbReference type="InterPro" id="IPR036291">
    <property type="entry name" value="NAD(P)-bd_dom_sf"/>
</dbReference>
<organism evidence="9">
    <name type="scientific">freshwater metagenome</name>
    <dbReference type="NCBI Taxonomy" id="449393"/>
    <lineage>
        <taxon>unclassified sequences</taxon>
        <taxon>metagenomes</taxon>
        <taxon>ecological metagenomes</taxon>
    </lineage>
</organism>
<keyword evidence="3" id="KW-0862">Zinc</keyword>
<evidence type="ECO:0000313" key="8">
    <source>
        <dbReference type="EMBL" id="CAB4736531.1"/>
    </source>
</evidence>
<dbReference type="SUPFAM" id="SSF51735">
    <property type="entry name" value="NAD(P)-binding Rossmann-fold domains"/>
    <property type="match status" value="1"/>
</dbReference>
<name>A0A6J7C8M6_9ZZZZ</name>
<gene>
    <name evidence="8" type="ORF">UFOPK2656_02586</name>
    <name evidence="9" type="ORF">UFOPK3267_02733</name>
    <name evidence="10" type="ORF">UFOPK3651_03479</name>
    <name evidence="11" type="ORF">UFOPK3931_03029</name>
    <name evidence="7" type="ORF">UFOPK4189_03501</name>
</gene>
<evidence type="ECO:0000259" key="5">
    <source>
        <dbReference type="Pfam" id="PF08240"/>
    </source>
</evidence>
<dbReference type="EMBL" id="CAEZYF010000019">
    <property type="protein sequence ID" value="CAB4736531.1"/>
    <property type="molecule type" value="Genomic_DNA"/>
</dbReference>
<feature type="domain" description="Alcohol dehydrogenase-like N-terminal" evidence="5">
    <location>
        <begin position="23"/>
        <end position="116"/>
    </location>
</feature>
<keyword evidence="2" id="KW-0479">Metal-binding</keyword>
<evidence type="ECO:0000259" key="6">
    <source>
        <dbReference type="Pfam" id="PF16912"/>
    </source>
</evidence>
<reference evidence="9" key="1">
    <citation type="submission" date="2020-05" db="EMBL/GenBank/DDBJ databases">
        <authorList>
            <person name="Chiriac C."/>
            <person name="Salcher M."/>
            <person name="Ghai R."/>
            <person name="Kavagutti S V."/>
        </authorList>
    </citation>
    <scope>NUCLEOTIDE SEQUENCE</scope>
</reference>
<dbReference type="GO" id="GO:0046872">
    <property type="term" value="F:metal ion binding"/>
    <property type="evidence" value="ECO:0007669"/>
    <property type="project" value="UniProtKB-KW"/>
</dbReference>
<dbReference type="SUPFAM" id="SSF50129">
    <property type="entry name" value="GroES-like"/>
    <property type="match status" value="1"/>
</dbReference>
<evidence type="ECO:0000313" key="9">
    <source>
        <dbReference type="EMBL" id="CAB4853208.1"/>
    </source>
</evidence>
<dbReference type="EMBL" id="CAESGF010000046">
    <property type="protein sequence ID" value="CAB4365759.1"/>
    <property type="molecule type" value="Genomic_DNA"/>
</dbReference>
<evidence type="ECO:0000256" key="4">
    <source>
        <dbReference type="ARBA" id="ARBA00023002"/>
    </source>
</evidence>
<keyword evidence="4" id="KW-0560">Oxidoreductase</keyword>
<dbReference type="EMBL" id="CAFBOL010000129">
    <property type="protein sequence ID" value="CAB5015191.1"/>
    <property type="molecule type" value="Genomic_DNA"/>
</dbReference>
<proteinExistence type="predicted"/>
<protein>
    <submittedName>
        <fullName evidence="9">Unannotated protein</fullName>
    </submittedName>
</protein>
<evidence type="ECO:0000313" key="7">
    <source>
        <dbReference type="EMBL" id="CAB4365759.1"/>
    </source>
</evidence>
<dbReference type="GO" id="GO:0016491">
    <property type="term" value="F:oxidoreductase activity"/>
    <property type="evidence" value="ECO:0007669"/>
    <property type="project" value="UniProtKB-KW"/>
</dbReference>
<dbReference type="InterPro" id="IPR031640">
    <property type="entry name" value="Glu_dehyd_C"/>
</dbReference>
<dbReference type="AlphaFoldDB" id="A0A6J7C8M6"/>
<evidence type="ECO:0000313" key="10">
    <source>
        <dbReference type="EMBL" id="CAB4960441.1"/>
    </source>
</evidence>
<dbReference type="EMBL" id="CAFBIY010000216">
    <property type="protein sequence ID" value="CAB4853208.1"/>
    <property type="molecule type" value="Genomic_DNA"/>
</dbReference>
<accession>A0A6J7C8M6</accession>
<dbReference type="PANTHER" id="PTHR43401">
    <property type="entry name" value="L-THREONINE 3-DEHYDROGENASE"/>
    <property type="match status" value="1"/>
</dbReference>
<dbReference type="Pfam" id="PF08240">
    <property type="entry name" value="ADH_N"/>
    <property type="match status" value="1"/>
</dbReference>